<evidence type="ECO:0000256" key="1">
    <source>
        <dbReference type="SAM" id="Coils"/>
    </source>
</evidence>
<protein>
    <submittedName>
        <fullName evidence="2">Uncharacterized protein</fullName>
    </submittedName>
</protein>
<dbReference type="KEGG" id="sba:Sulba_2339"/>
<proteinExistence type="predicted"/>
<evidence type="ECO:0000313" key="3">
    <source>
        <dbReference type="Proteomes" id="UP000006176"/>
    </source>
</evidence>
<reference evidence="2 3" key="1">
    <citation type="submission" date="2012-06" db="EMBL/GenBank/DDBJ databases">
        <title>Complete sequence of Sulfurospirillum barnesii SES-3.</title>
        <authorList>
            <consortium name="US DOE Joint Genome Institute"/>
            <person name="Lucas S."/>
            <person name="Han J."/>
            <person name="Lapidus A."/>
            <person name="Cheng J.-F."/>
            <person name="Goodwin L."/>
            <person name="Pitluck S."/>
            <person name="Peters L."/>
            <person name="Ovchinnikova G."/>
            <person name="Lu M."/>
            <person name="Detter J.C."/>
            <person name="Han C."/>
            <person name="Tapia R."/>
            <person name="Land M."/>
            <person name="Hauser L."/>
            <person name="Kyrpides N."/>
            <person name="Ivanova N."/>
            <person name="Pagani I."/>
            <person name="Stolz J."/>
            <person name="Arkin A."/>
            <person name="Dehal P."/>
            <person name="Oremland R."/>
            <person name="Saltikov C."/>
            <person name="Basu P."/>
            <person name="Hollibaugh J."/>
            <person name="Newman D."/>
            <person name="Stolyar S."/>
            <person name="Hazen T."/>
            <person name="Woyke T."/>
        </authorList>
    </citation>
    <scope>NUCLEOTIDE SEQUENCE [LARGE SCALE GENOMIC DNA]</scope>
    <source>
        <strain evidence="3">ATCC 700032 / DSM 10660 / SES-3</strain>
    </source>
</reference>
<keyword evidence="3" id="KW-1185">Reference proteome</keyword>
<accession>I3Y085</accession>
<dbReference type="Proteomes" id="UP000006176">
    <property type="component" value="Chromosome"/>
</dbReference>
<sequence>MLLLEILEILLDYLNKNEKIEASALNEMLEKYKKAVEKEEEDEIKNRYSEILENFNKLIMNQNENEVIENLKNLLKEVIILEYSRMYNETEHGTIEDLSQALPKIQTLK</sequence>
<name>I3Y085_SULBS</name>
<dbReference type="HOGENOM" id="CLU_2182617_0_0_7"/>
<dbReference type="EMBL" id="CP003333">
    <property type="protein sequence ID" value="AFL69609.1"/>
    <property type="molecule type" value="Genomic_DNA"/>
</dbReference>
<evidence type="ECO:0000313" key="2">
    <source>
        <dbReference type="EMBL" id="AFL69609.1"/>
    </source>
</evidence>
<dbReference type="AlphaFoldDB" id="I3Y085"/>
<organism evidence="2 3">
    <name type="scientific">Sulfurospirillum barnesii (strain ATCC 700032 / DSM 10660 / SES-3)</name>
    <dbReference type="NCBI Taxonomy" id="760154"/>
    <lineage>
        <taxon>Bacteria</taxon>
        <taxon>Pseudomonadati</taxon>
        <taxon>Campylobacterota</taxon>
        <taxon>Epsilonproteobacteria</taxon>
        <taxon>Campylobacterales</taxon>
        <taxon>Sulfurospirillaceae</taxon>
        <taxon>Sulfurospirillum</taxon>
    </lineage>
</organism>
<dbReference type="STRING" id="760154.Sulba_2339"/>
<keyword evidence="1" id="KW-0175">Coiled coil</keyword>
<dbReference type="RefSeq" id="WP_014770472.1">
    <property type="nucleotide sequence ID" value="NC_018002.1"/>
</dbReference>
<gene>
    <name evidence="2" type="ordered locus">Sulba_2339</name>
</gene>
<feature type="coiled-coil region" evidence="1">
    <location>
        <begin position="15"/>
        <end position="42"/>
    </location>
</feature>
<dbReference type="PATRIC" id="fig|760154.4.peg.2337"/>